<dbReference type="FunFam" id="3.30.420.510:FF:000003">
    <property type="entry name" value="Pantothenate kinase 2"/>
    <property type="match status" value="1"/>
</dbReference>
<evidence type="ECO:0000256" key="9">
    <source>
        <dbReference type="ARBA" id="ARBA00023211"/>
    </source>
</evidence>
<dbReference type="Pfam" id="PF03630">
    <property type="entry name" value="Fumble"/>
    <property type="match status" value="1"/>
</dbReference>
<dbReference type="SUPFAM" id="SSF111321">
    <property type="entry name" value="AF1104-like"/>
    <property type="match status" value="1"/>
</dbReference>
<comment type="cofactor">
    <cofactor evidence="2">
        <name>Ni(2+)</name>
        <dbReference type="ChEBI" id="CHEBI:49786"/>
    </cofactor>
</comment>
<keyword evidence="6" id="KW-0378">Hydrolase</keyword>
<dbReference type="Gene3D" id="3.40.50.10880">
    <property type="entry name" value="Uncharacterised protein PF01937, DUF89, domain 3"/>
    <property type="match status" value="1"/>
</dbReference>
<dbReference type="InterPro" id="IPR043129">
    <property type="entry name" value="ATPase_NBD"/>
</dbReference>
<keyword evidence="9" id="KW-0464">Manganese</keyword>
<dbReference type="EMBL" id="CM010628">
    <property type="protein sequence ID" value="RID77683.1"/>
    <property type="molecule type" value="Genomic_DNA"/>
</dbReference>
<dbReference type="Gene3D" id="1.10.285.20">
    <property type="entry name" value="Uncharacterised protein PF01937, DUF89, domain 2"/>
    <property type="match status" value="1"/>
</dbReference>
<feature type="region of interest" description="Disordered" evidence="10">
    <location>
        <begin position="1"/>
        <end position="54"/>
    </location>
</feature>
<name>A0A398AQS3_BRACM</name>
<dbReference type="Proteomes" id="UP000264353">
    <property type="component" value="Chromosome A1"/>
</dbReference>
<dbReference type="GO" id="GO:0046872">
    <property type="term" value="F:metal ion binding"/>
    <property type="evidence" value="ECO:0007669"/>
    <property type="project" value="UniProtKB-KW"/>
</dbReference>
<dbReference type="GO" id="GO:0015937">
    <property type="term" value="P:coenzyme A biosynthetic process"/>
    <property type="evidence" value="ECO:0007669"/>
    <property type="project" value="InterPro"/>
</dbReference>
<evidence type="ECO:0000256" key="8">
    <source>
        <dbReference type="ARBA" id="ARBA00022993"/>
    </source>
</evidence>
<dbReference type="InterPro" id="IPR036075">
    <property type="entry name" value="ARMT-1-like_metal-bd_sf"/>
</dbReference>
<reference evidence="12 13" key="1">
    <citation type="submission" date="2018-06" db="EMBL/GenBank/DDBJ databases">
        <title>WGS assembly of Brassica rapa FPsc.</title>
        <authorList>
            <person name="Bowman J."/>
            <person name="Kohchi T."/>
            <person name="Yamato K."/>
            <person name="Jenkins J."/>
            <person name="Shu S."/>
            <person name="Ishizaki K."/>
            <person name="Yamaoka S."/>
            <person name="Nishihama R."/>
            <person name="Nakamura Y."/>
            <person name="Berger F."/>
            <person name="Adam C."/>
            <person name="Aki S."/>
            <person name="Althoff F."/>
            <person name="Araki T."/>
            <person name="Arteaga-Vazquez M."/>
            <person name="Balasubrmanian S."/>
            <person name="Bauer D."/>
            <person name="Boehm C."/>
            <person name="Briginshaw L."/>
            <person name="Caballero-Perez J."/>
            <person name="Catarino B."/>
            <person name="Chen F."/>
            <person name="Chiyoda S."/>
            <person name="Chovatia M."/>
            <person name="Davies K."/>
            <person name="Delmans M."/>
            <person name="Demura T."/>
            <person name="Dierschke T."/>
            <person name="Dolan L."/>
            <person name="Dorantes-Acosta A."/>
            <person name="Eklund D."/>
            <person name="Florent S."/>
            <person name="Flores-Sandoval E."/>
            <person name="Fujiyama A."/>
            <person name="Fukuzawa H."/>
            <person name="Galik B."/>
            <person name="Grimanelli D."/>
            <person name="Grimwood J."/>
            <person name="Grossniklaus U."/>
            <person name="Hamada T."/>
            <person name="Haseloff J."/>
            <person name="Hetherington A."/>
            <person name="Higo A."/>
            <person name="Hirakawa Y."/>
            <person name="Hundley H."/>
            <person name="Ikeda Y."/>
            <person name="Inoue K."/>
            <person name="Inoue S."/>
            <person name="Ishida S."/>
            <person name="Jia Q."/>
            <person name="Kakita M."/>
            <person name="Kanazawa T."/>
            <person name="Kawai Y."/>
            <person name="Kawashima T."/>
            <person name="Kennedy M."/>
            <person name="Kinose K."/>
            <person name="Kinoshita T."/>
            <person name="Kohara Y."/>
            <person name="Koide E."/>
            <person name="Komatsu K."/>
            <person name="Kopischke S."/>
            <person name="Kubo M."/>
            <person name="Kyozuka J."/>
            <person name="Lagercrantz U."/>
            <person name="Lin S."/>
            <person name="Lindquist E."/>
            <person name="Lipzen A."/>
            <person name="Lu C."/>
            <person name="Luna E."/>
            <person name="Martienssen R."/>
            <person name="Minamino N."/>
            <person name="Mizutani M."/>
            <person name="Mizutani M."/>
            <person name="Mochizuki N."/>
            <person name="Monte I."/>
            <person name="Mosher R."/>
            <person name="Nagasaki H."/>
            <person name="Nakagami H."/>
            <person name="Naramoto S."/>
            <person name="Nishitani K."/>
            <person name="Ohtani M."/>
            <person name="Okamoto T."/>
            <person name="Okumura M."/>
            <person name="Phillips J."/>
            <person name="Pollak B."/>
            <person name="Reinders A."/>
            <person name="Roevekamp M."/>
            <person name="Sano R."/>
            <person name="Sawa S."/>
            <person name="Schmid M."/>
            <person name="Shirakawa M."/>
            <person name="Solano R."/>
            <person name="Spunde A."/>
            <person name="Suetsugu N."/>
            <person name="Sugano S."/>
            <person name="Sugiyama A."/>
            <person name="Sun R."/>
            <person name="Suzuki Y."/>
            <person name="Takenaka M."/>
            <person name="Takezawa D."/>
            <person name="Tomogane H."/>
            <person name="Tsuzuki M."/>
            <person name="Ueda T."/>
            <person name="Umeda M."/>
            <person name="Ward J."/>
            <person name="Watanabe Y."/>
            <person name="Yazaki K."/>
            <person name="Yokoyama R."/>
            <person name="Yoshitake Y."/>
            <person name="Yotsui I."/>
            <person name="Zachgo S."/>
            <person name="Schmutz J."/>
        </authorList>
    </citation>
    <scope>NUCLEOTIDE SEQUENCE [LARGE SCALE GENOMIC DNA]</scope>
    <source>
        <strain evidence="13">cv. B-3</strain>
    </source>
</reference>
<feature type="compositionally biased region" description="Acidic residues" evidence="10">
    <location>
        <begin position="1"/>
        <end position="19"/>
    </location>
</feature>
<dbReference type="InterPro" id="IPR002791">
    <property type="entry name" value="ARMT1-like_metal-bd"/>
</dbReference>
<keyword evidence="7" id="KW-0067">ATP-binding</keyword>
<protein>
    <recommendedName>
        <fullName evidence="11">Damage-control phosphatase ARMT1-like metal-binding domain-containing protein</fullName>
    </recommendedName>
</protein>
<evidence type="ECO:0000259" key="11">
    <source>
        <dbReference type="Pfam" id="PF01937"/>
    </source>
</evidence>
<sequence>MAGPGDDDEHDPILDDSIEAEVKSHAFVGGGSGERDMAPSAPGPSIHRSGSRPQLDLSKAEIQGNFEERDPTILLPNQSDDISHLALDIGGSLIKLLYFSRHEEDYSNDDDKRKRTIKERLGITNGNLRSYPVLGGRLHFVKFETHKINECLDFIHSKQLHRRDPYPWSSKTLPLGTGVIKVTGGGAYKFADLFKERLGVRFDVPSSRGSPLRSDASALNIGVLHFVPTLEVFPLLADPKMYEPNTIDLSDQGEREYWLKVLSEHLPDLVDTAVASEGGTEDAKRRGDAFARAFSAHLARLMEEPAAYGKLGLANLLELREECLREFQFLDAYRSIKQRENEASLAVLPDLLEELDSMNEEARLLTLIEGVLAANIFDWGSRACVDLYRKGTIIEIYRMSRNKMQRPWRVDDFDAFKERMLGTGGKQPHRHKRALLFVDNSGADVILGMLPLAREFLRRGTEVVLVANSLPALNDVTAMELPDIVAGAAKHCDILRRAAEMGGLLVDAMVNPGDGSKKDSTSAPLMVVENGCGSPCIDLRQVSSELAAAAKDADLVILEGMGRALHTNFNAQFKCESLKLAMVKNQRLADKLIKGNIYDCVCRYEPPSVSQM</sequence>
<dbReference type="Gene3D" id="3.30.420.510">
    <property type="match status" value="1"/>
</dbReference>
<dbReference type="GO" id="GO:0005524">
    <property type="term" value="F:ATP binding"/>
    <property type="evidence" value="ECO:0007669"/>
    <property type="project" value="InterPro"/>
</dbReference>
<dbReference type="InterPro" id="IPR035073">
    <property type="entry name" value="At2g17340_3_helix_bundle"/>
</dbReference>
<evidence type="ECO:0000256" key="3">
    <source>
        <dbReference type="ARBA" id="ARBA00022596"/>
    </source>
</evidence>
<comment type="cofactor">
    <cofactor evidence="1">
        <name>Mn(2+)</name>
        <dbReference type="ChEBI" id="CHEBI:29035"/>
    </cofactor>
</comment>
<evidence type="ECO:0000313" key="13">
    <source>
        <dbReference type="Proteomes" id="UP000264353"/>
    </source>
</evidence>
<evidence type="ECO:0000256" key="10">
    <source>
        <dbReference type="SAM" id="MobiDB-lite"/>
    </source>
</evidence>
<keyword evidence="4" id="KW-0479">Metal-binding</keyword>
<feature type="domain" description="Damage-control phosphatase ARMT1-like metal-binding" evidence="11">
    <location>
        <begin position="284"/>
        <end position="592"/>
    </location>
</feature>
<dbReference type="SUPFAM" id="SSF53067">
    <property type="entry name" value="Actin-like ATPase domain"/>
    <property type="match status" value="1"/>
</dbReference>
<dbReference type="Gene3D" id="1.20.1700.10">
    <property type="entry name" value="AF1104-like"/>
    <property type="match status" value="1"/>
</dbReference>
<evidence type="ECO:0000256" key="4">
    <source>
        <dbReference type="ARBA" id="ARBA00022723"/>
    </source>
</evidence>
<keyword evidence="5" id="KW-0547">Nucleotide-binding</keyword>
<dbReference type="InterPro" id="IPR004567">
    <property type="entry name" value="Type_II_PanK"/>
</dbReference>
<evidence type="ECO:0000313" key="12">
    <source>
        <dbReference type="EMBL" id="RID77683.1"/>
    </source>
</evidence>
<evidence type="ECO:0000256" key="1">
    <source>
        <dbReference type="ARBA" id="ARBA00001936"/>
    </source>
</evidence>
<evidence type="ECO:0000256" key="2">
    <source>
        <dbReference type="ARBA" id="ARBA00001967"/>
    </source>
</evidence>
<dbReference type="GO" id="GO:0016787">
    <property type="term" value="F:hydrolase activity"/>
    <property type="evidence" value="ECO:0007669"/>
    <property type="project" value="UniProtKB-KW"/>
</dbReference>
<dbReference type="AlphaFoldDB" id="A0A398AQS3"/>
<proteinExistence type="predicted"/>
<dbReference type="PANTHER" id="PTHR12280:SF20">
    <property type="entry name" value="4'-PHOSPHOPANTETHEINE PHOSPHATASE"/>
    <property type="match status" value="1"/>
</dbReference>
<evidence type="ECO:0000256" key="5">
    <source>
        <dbReference type="ARBA" id="ARBA00022741"/>
    </source>
</evidence>
<dbReference type="PANTHER" id="PTHR12280">
    <property type="entry name" value="PANTOTHENATE KINASE"/>
    <property type="match status" value="1"/>
</dbReference>
<dbReference type="Pfam" id="PF01937">
    <property type="entry name" value="ARMT1-like_dom"/>
    <property type="match status" value="1"/>
</dbReference>
<keyword evidence="3" id="KW-0533">Nickel</keyword>
<evidence type="ECO:0000256" key="7">
    <source>
        <dbReference type="ARBA" id="ARBA00022840"/>
    </source>
</evidence>
<keyword evidence="8" id="KW-0173">Coenzyme A biosynthesis</keyword>
<organism evidence="12 13">
    <name type="scientific">Brassica campestris</name>
    <name type="common">Field mustard</name>
    <dbReference type="NCBI Taxonomy" id="3711"/>
    <lineage>
        <taxon>Eukaryota</taxon>
        <taxon>Viridiplantae</taxon>
        <taxon>Streptophyta</taxon>
        <taxon>Embryophyta</taxon>
        <taxon>Tracheophyta</taxon>
        <taxon>Spermatophyta</taxon>
        <taxon>Magnoliopsida</taxon>
        <taxon>eudicotyledons</taxon>
        <taxon>Gunneridae</taxon>
        <taxon>Pentapetalae</taxon>
        <taxon>rosids</taxon>
        <taxon>malvids</taxon>
        <taxon>Brassicales</taxon>
        <taxon>Brassicaceae</taxon>
        <taxon>Brassiceae</taxon>
        <taxon>Brassica</taxon>
    </lineage>
</organism>
<dbReference type="FunFam" id="1.20.1700.10:FF:000002">
    <property type="entry name" value="Pantothenate kinase 2"/>
    <property type="match status" value="1"/>
</dbReference>
<gene>
    <name evidence="12" type="ORF">BRARA_A00571</name>
</gene>
<evidence type="ECO:0000256" key="6">
    <source>
        <dbReference type="ARBA" id="ARBA00022801"/>
    </source>
</evidence>
<accession>A0A398AQS3</accession>